<dbReference type="GO" id="GO:0003676">
    <property type="term" value="F:nucleic acid binding"/>
    <property type="evidence" value="ECO:0007669"/>
    <property type="project" value="InterPro"/>
</dbReference>
<sequence>MKWDKLSQGKNKGGLDLRDFKSFNVAMLAKQGWRILQSPHSLPTQILKQKYFPNGEFLEAKLGYRPSYVWRSIMSGIEVLKEGLVWRIGNDRQVRIWEDKLIPKAHTFRIQSTRGEHATQMMVSELIDEDLRSWNEPLLARLFSAQEVDIIKSIPLSMGGREDQLVWHYTKNSLFSVRIRSFMWRACNEALPTMVNLMKRKIVENSSCRAAKDIWSQGSRQIQKMSTLCSSFKEVWEHLSKNLQESSLKEVAVIARLIWARRNDFIFGKGFMDPNQIVNKARRELELFQHVQRQHEGGLQRTKDQITAKWHRPPIGWYKMNWDAAISEAKGQVGIGGIIRNSDGQVMATIQAQRQLKLEAFSGEAYAMIMCVSFCREVGLLNEPQKDWSCGGLIIEEAKVLLFNFAEWQAVHTKRGGNKAAHGLAQEALSLKFCLATENSQMRILSFKIKY</sequence>
<dbReference type="InterPro" id="IPR052929">
    <property type="entry name" value="RNase_H-like_EbsB-rel"/>
</dbReference>
<dbReference type="PANTHER" id="PTHR47074:SF48">
    <property type="entry name" value="POLYNUCLEOTIDYL TRANSFERASE, RIBONUCLEASE H-LIKE SUPERFAMILY PROTEIN"/>
    <property type="match status" value="1"/>
</dbReference>
<protein>
    <recommendedName>
        <fullName evidence="1">RNase H type-1 domain-containing protein</fullName>
    </recommendedName>
</protein>
<evidence type="ECO:0000259" key="1">
    <source>
        <dbReference type="Pfam" id="PF13456"/>
    </source>
</evidence>
<dbReference type="PANTHER" id="PTHR47074">
    <property type="entry name" value="BNAC02G40300D PROTEIN"/>
    <property type="match status" value="1"/>
</dbReference>
<proteinExistence type="predicted"/>
<dbReference type="EMBL" id="CM031833">
    <property type="protein sequence ID" value="KAG6696929.1"/>
    <property type="molecule type" value="Genomic_DNA"/>
</dbReference>
<reference evidence="2" key="1">
    <citation type="submission" date="2021-01" db="EMBL/GenBank/DDBJ databases">
        <authorList>
            <person name="Lovell J.T."/>
            <person name="Bentley N."/>
            <person name="Bhattarai G."/>
            <person name="Jenkins J.W."/>
            <person name="Sreedasyam A."/>
            <person name="Alarcon Y."/>
            <person name="Bock C."/>
            <person name="Boston L."/>
            <person name="Carlson J."/>
            <person name="Cervantes K."/>
            <person name="Clermont K."/>
            <person name="Krom N."/>
            <person name="Kubenka K."/>
            <person name="Mamidi S."/>
            <person name="Mattison C."/>
            <person name="Monteros M."/>
            <person name="Pisani C."/>
            <person name="Plott C."/>
            <person name="Rajasekar S."/>
            <person name="Rhein H.S."/>
            <person name="Rohla C."/>
            <person name="Song M."/>
            <person name="Hilaire R.S."/>
            <person name="Shu S."/>
            <person name="Wells L."/>
            <person name="Wang X."/>
            <person name="Webber J."/>
            <person name="Heerema R.J."/>
            <person name="Klein P."/>
            <person name="Conner P."/>
            <person name="Grauke L."/>
            <person name="Grimwood J."/>
            <person name="Schmutz J."/>
            <person name="Randall J.J."/>
        </authorList>
    </citation>
    <scope>NUCLEOTIDE SEQUENCE</scope>
    <source>
        <tissue evidence="2">Leaf</tissue>
    </source>
</reference>
<evidence type="ECO:0000313" key="2">
    <source>
        <dbReference type="EMBL" id="KAG6696929.1"/>
    </source>
</evidence>
<dbReference type="InterPro" id="IPR002156">
    <property type="entry name" value="RNaseH_domain"/>
</dbReference>
<organism evidence="2 3">
    <name type="scientific">Carya illinoinensis</name>
    <name type="common">Pecan</name>
    <dbReference type="NCBI Taxonomy" id="32201"/>
    <lineage>
        <taxon>Eukaryota</taxon>
        <taxon>Viridiplantae</taxon>
        <taxon>Streptophyta</taxon>
        <taxon>Embryophyta</taxon>
        <taxon>Tracheophyta</taxon>
        <taxon>Spermatophyta</taxon>
        <taxon>Magnoliopsida</taxon>
        <taxon>eudicotyledons</taxon>
        <taxon>Gunneridae</taxon>
        <taxon>Pentapetalae</taxon>
        <taxon>rosids</taxon>
        <taxon>fabids</taxon>
        <taxon>Fagales</taxon>
        <taxon>Juglandaceae</taxon>
        <taxon>Carya</taxon>
    </lineage>
</organism>
<dbReference type="InterPro" id="IPR044730">
    <property type="entry name" value="RNase_H-like_dom_plant"/>
</dbReference>
<dbReference type="Proteomes" id="UP000811246">
    <property type="component" value="Chromosome 9"/>
</dbReference>
<gene>
    <name evidence="2" type="ORF">I3842_09G174000</name>
</gene>
<dbReference type="Pfam" id="PF13456">
    <property type="entry name" value="RVT_3"/>
    <property type="match status" value="1"/>
</dbReference>
<evidence type="ECO:0000313" key="3">
    <source>
        <dbReference type="Proteomes" id="UP000811246"/>
    </source>
</evidence>
<dbReference type="CDD" id="cd06222">
    <property type="entry name" value="RNase_H_like"/>
    <property type="match status" value="1"/>
</dbReference>
<accession>A0A922E5J8</accession>
<comment type="caution">
    <text evidence="2">The sequence shown here is derived from an EMBL/GenBank/DDBJ whole genome shotgun (WGS) entry which is preliminary data.</text>
</comment>
<name>A0A922E5J8_CARIL</name>
<dbReference type="GO" id="GO:0004523">
    <property type="term" value="F:RNA-DNA hybrid ribonuclease activity"/>
    <property type="evidence" value="ECO:0007669"/>
    <property type="project" value="InterPro"/>
</dbReference>
<dbReference type="AlphaFoldDB" id="A0A922E5J8"/>
<feature type="domain" description="RNase H type-1" evidence="1">
    <location>
        <begin position="321"/>
        <end position="380"/>
    </location>
</feature>